<protein>
    <submittedName>
        <fullName evidence="1">Uncharacterized protein</fullName>
    </submittedName>
</protein>
<organism evidence="1 2">
    <name type="scientific">Trifolium medium</name>
    <dbReference type="NCBI Taxonomy" id="97028"/>
    <lineage>
        <taxon>Eukaryota</taxon>
        <taxon>Viridiplantae</taxon>
        <taxon>Streptophyta</taxon>
        <taxon>Embryophyta</taxon>
        <taxon>Tracheophyta</taxon>
        <taxon>Spermatophyta</taxon>
        <taxon>Magnoliopsida</taxon>
        <taxon>eudicotyledons</taxon>
        <taxon>Gunneridae</taxon>
        <taxon>Pentapetalae</taxon>
        <taxon>rosids</taxon>
        <taxon>fabids</taxon>
        <taxon>Fabales</taxon>
        <taxon>Fabaceae</taxon>
        <taxon>Papilionoideae</taxon>
        <taxon>50 kb inversion clade</taxon>
        <taxon>NPAAA clade</taxon>
        <taxon>Hologalegina</taxon>
        <taxon>IRL clade</taxon>
        <taxon>Trifolieae</taxon>
        <taxon>Trifolium</taxon>
    </lineage>
</organism>
<feature type="non-terminal residue" evidence="1">
    <location>
        <position position="47"/>
    </location>
</feature>
<evidence type="ECO:0000313" key="2">
    <source>
        <dbReference type="Proteomes" id="UP000265520"/>
    </source>
</evidence>
<dbReference type="Proteomes" id="UP000265520">
    <property type="component" value="Unassembled WGS sequence"/>
</dbReference>
<accession>A0A392RE36</accession>
<keyword evidence="2" id="KW-1185">Reference proteome</keyword>
<sequence length="47" mass="5223">MIGWKPLRDSMIRLNTDDACKVDITTGCGRVIRGREGQWIGGFAKSL</sequence>
<name>A0A392RE36_9FABA</name>
<dbReference type="EMBL" id="LXQA010212405">
    <property type="protein sequence ID" value="MCI34294.1"/>
    <property type="molecule type" value="Genomic_DNA"/>
</dbReference>
<reference evidence="1 2" key="1">
    <citation type="journal article" date="2018" name="Front. Plant Sci.">
        <title>Red Clover (Trifolium pratense) and Zigzag Clover (T. medium) - A Picture of Genomic Similarities and Differences.</title>
        <authorList>
            <person name="Dluhosova J."/>
            <person name="Istvanek J."/>
            <person name="Nedelnik J."/>
            <person name="Repkova J."/>
        </authorList>
    </citation>
    <scope>NUCLEOTIDE SEQUENCE [LARGE SCALE GENOMIC DNA]</scope>
    <source>
        <strain evidence="2">cv. 10/8</strain>
        <tissue evidence="1">Leaf</tissue>
    </source>
</reference>
<comment type="caution">
    <text evidence="1">The sequence shown here is derived from an EMBL/GenBank/DDBJ whole genome shotgun (WGS) entry which is preliminary data.</text>
</comment>
<proteinExistence type="predicted"/>
<evidence type="ECO:0000313" key="1">
    <source>
        <dbReference type="EMBL" id="MCI34294.1"/>
    </source>
</evidence>
<dbReference type="AlphaFoldDB" id="A0A392RE36"/>